<evidence type="ECO:0000256" key="2">
    <source>
        <dbReference type="PROSITE-ProRule" id="PRU00169"/>
    </source>
</evidence>
<sequence length="131" mass="14619">MNLRPKLDPVARPRVLICEDEPIVALDLQFLVEGYGFDVLGPHSTVARALSALERERPDAAILDVRLGDGEVFPVAERLQEMGVPLIFHSGHTYDDEIRARFPGAACCQKPIVTSRLEDELRRVTQRASVE</sequence>
<name>X7EN53_9RHOB</name>
<evidence type="ECO:0000256" key="1">
    <source>
        <dbReference type="ARBA" id="ARBA00022553"/>
    </source>
</evidence>
<keyword evidence="1 2" id="KW-0597">Phosphoprotein</keyword>
<dbReference type="Gene3D" id="3.40.50.2300">
    <property type="match status" value="1"/>
</dbReference>
<dbReference type="InterPro" id="IPR050595">
    <property type="entry name" value="Bact_response_regulator"/>
</dbReference>
<dbReference type="RefSeq" id="WP_051489143.1">
    <property type="nucleotide sequence ID" value="NZ_JALZ01000001.1"/>
</dbReference>
<gene>
    <name evidence="4" type="ORF">OCH239_01855</name>
</gene>
<dbReference type="STRING" id="1449350.OCH239_01855"/>
<dbReference type="InterPro" id="IPR001789">
    <property type="entry name" value="Sig_transdc_resp-reg_receiver"/>
</dbReference>
<dbReference type="eggNOG" id="COG0784">
    <property type="taxonomic scope" value="Bacteria"/>
</dbReference>
<accession>X7EN53</accession>
<dbReference type="GO" id="GO:0000160">
    <property type="term" value="P:phosphorelay signal transduction system"/>
    <property type="evidence" value="ECO:0007669"/>
    <property type="project" value="InterPro"/>
</dbReference>
<dbReference type="Pfam" id="PF00072">
    <property type="entry name" value="Response_reg"/>
    <property type="match status" value="1"/>
</dbReference>
<dbReference type="SMART" id="SM00448">
    <property type="entry name" value="REC"/>
    <property type="match status" value="1"/>
</dbReference>
<comment type="caution">
    <text evidence="4">The sequence shown here is derived from an EMBL/GenBank/DDBJ whole genome shotgun (WGS) entry which is preliminary data.</text>
</comment>
<protein>
    <submittedName>
        <fullName evidence="4">Response regulator</fullName>
    </submittedName>
</protein>
<dbReference type="PROSITE" id="PS50110">
    <property type="entry name" value="RESPONSE_REGULATORY"/>
    <property type="match status" value="1"/>
</dbReference>
<dbReference type="SUPFAM" id="SSF52172">
    <property type="entry name" value="CheY-like"/>
    <property type="match status" value="1"/>
</dbReference>
<reference evidence="4 5" key="1">
    <citation type="submission" date="2014-01" db="EMBL/GenBank/DDBJ databases">
        <title>Roseivivax halodurans JCM 10272 Genome Sequencing.</title>
        <authorList>
            <person name="Lai Q."/>
            <person name="Li G."/>
            <person name="Shao Z."/>
        </authorList>
    </citation>
    <scope>NUCLEOTIDE SEQUENCE [LARGE SCALE GENOMIC DNA]</scope>
    <source>
        <strain evidence="4 5">JCM 10272</strain>
    </source>
</reference>
<evidence type="ECO:0000313" key="5">
    <source>
        <dbReference type="Proteomes" id="UP000022447"/>
    </source>
</evidence>
<dbReference type="OrthoDB" id="582170at2"/>
<evidence type="ECO:0000259" key="3">
    <source>
        <dbReference type="PROSITE" id="PS50110"/>
    </source>
</evidence>
<keyword evidence="5" id="KW-1185">Reference proteome</keyword>
<dbReference type="EMBL" id="JALZ01000001">
    <property type="protein sequence ID" value="ETX16593.1"/>
    <property type="molecule type" value="Genomic_DNA"/>
</dbReference>
<organism evidence="4 5">
    <name type="scientific">Roseivivax halodurans JCM 10272</name>
    <dbReference type="NCBI Taxonomy" id="1449350"/>
    <lineage>
        <taxon>Bacteria</taxon>
        <taxon>Pseudomonadati</taxon>
        <taxon>Pseudomonadota</taxon>
        <taxon>Alphaproteobacteria</taxon>
        <taxon>Rhodobacterales</taxon>
        <taxon>Roseobacteraceae</taxon>
        <taxon>Roseivivax</taxon>
    </lineage>
</organism>
<evidence type="ECO:0000313" key="4">
    <source>
        <dbReference type="EMBL" id="ETX16593.1"/>
    </source>
</evidence>
<dbReference type="Proteomes" id="UP000022447">
    <property type="component" value="Unassembled WGS sequence"/>
</dbReference>
<dbReference type="AlphaFoldDB" id="X7EN53"/>
<feature type="modified residue" description="4-aspartylphosphate" evidence="2">
    <location>
        <position position="64"/>
    </location>
</feature>
<dbReference type="PATRIC" id="fig|1449350.3.peg.375"/>
<proteinExistence type="predicted"/>
<dbReference type="InterPro" id="IPR011006">
    <property type="entry name" value="CheY-like_superfamily"/>
</dbReference>
<feature type="domain" description="Response regulatory" evidence="3">
    <location>
        <begin position="14"/>
        <end position="125"/>
    </location>
</feature>
<dbReference type="PANTHER" id="PTHR44591">
    <property type="entry name" value="STRESS RESPONSE REGULATOR PROTEIN 1"/>
    <property type="match status" value="1"/>
</dbReference>
<dbReference type="PANTHER" id="PTHR44591:SF24">
    <property type="entry name" value="PROTEIN-GLUTAMATE METHYLESTERASE_PROTEIN-GLUTAMINE GLUTAMINASE 1"/>
    <property type="match status" value="1"/>
</dbReference>